<dbReference type="InterPro" id="IPR036282">
    <property type="entry name" value="Glutathione-S-Trfase_C_sf"/>
</dbReference>
<dbReference type="Pfam" id="PF02798">
    <property type="entry name" value="GST_N"/>
    <property type="match status" value="1"/>
</dbReference>
<dbReference type="EC" id="2.5.1.18" evidence="4"/>
<evidence type="ECO:0000256" key="3">
    <source>
        <dbReference type="ARBA" id="ARBA00011738"/>
    </source>
</evidence>
<dbReference type="GO" id="GO:0006749">
    <property type="term" value="P:glutathione metabolic process"/>
    <property type="evidence" value="ECO:0007669"/>
    <property type="project" value="TreeGrafter"/>
</dbReference>
<dbReference type="FunFam" id="3.40.30.10:FF:000086">
    <property type="entry name" value="Glutathione S-transferase theta-1"/>
    <property type="match status" value="1"/>
</dbReference>
<dbReference type="Gene3D" id="1.20.1050.10">
    <property type="match status" value="1"/>
</dbReference>
<evidence type="ECO:0000256" key="4">
    <source>
        <dbReference type="ARBA" id="ARBA00012452"/>
    </source>
</evidence>
<organism evidence="9">
    <name type="scientific">Castor canadensis</name>
    <name type="common">American beaver</name>
    <dbReference type="NCBI Taxonomy" id="51338"/>
    <lineage>
        <taxon>Eukaryota</taxon>
        <taxon>Metazoa</taxon>
        <taxon>Chordata</taxon>
        <taxon>Craniata</taxon>
        <taxon>Vertebrata</taxon>
        <taxon>Euteleostomi</taxon>
        <taxon>Mammalia</taxon>
        <taxon>Eutheria</taxon>
        <taxon>Euarchontoglires</taxon>
        <taxon>Glires</taxon>
        <taxon>Rodentia</taxon>
        <taxon>Castorimorpha</taxon>
        <taxon>Castoridae</taxon>
        <taxon>Castor</taxon>
    </lineage>
</organism>
<dbReference type="Ensembl" id="ENSCCNT00000016288.1">
    <property type="protein sequence ID" value="ENSCCNP00000012407.1"/>
    <property type="gene ID" value="ENSCCNG00000012881.1"/>
</dbReference>
<evidence type="ECO:0000256" key="5">
    <source>
        <dbReference type="ARBA" id="ARBA00022490"/>
    </source>
</evidence>
<comment type="catalytic activity">
    <reaction evidence="7">
        <text>RX + glutathione = an S-substituted glutathione + a halide anion + H(+)</text>
        <dbReference type="Rhea" id="RHEA:16437"/>
        <dbReference type="ChEBI" id="CHEBI:15378"/>
        <dbReference type="ChEBI" id="CHEBI:16042"/>
        <dbReference type="ChEBI" id="CHEBI:17792"/>
        <dbReference type="ChEBI" id="CHEBI:57925"/>
        <dbReference type="ChEBI" id="CHEBI:90779"/>
        <dbReference type="EC" id="2.5.1.18"/>
    </reaction>
</comment>
<dbReference type="CDD" id="cd03050">
    <property type="entry name" value="GST_N_Theta"/>
    <property type="match status" value="1"/>
</dbReference>
<dbReference type="InterPro" id="IPR004045">
    <property type="entry name" value="Glutathione_S-Trfase_N"/>
</dbReference>
<protein>
    <recommendedName>
        <fullName evidence="4">glutathione transferase</fullName>
        <ecNumber evidence="4">2.5.1.18</ecNumber>
    </recommendedName>
</protein>
<comment type="similarity">
    <text evidence="2">Belongs to the GST superfamily. Theta family.</text>
</comment>
<name>A0A8C0WNQ1_CASCN</name>
<evidence type="ECO:0000256" key="1">
    <source>
        <dbReference type="ARBA" id="ARBA00004496"/>
    </source>
</evidence>
<feature type="domain" description="GST N-terminal" evidence="8">
    <location>
        <begin position="1"/>
        <end position="82"/>
    </location>
</feature>
<keyword evidence="6" id="KW-0808">Transferase</keyword>
<evidence type="ECO:0000256" key="2">
    <source>
        <dbReference type="ARBA" id="ARBA00009899"/>
    </source>
</evidence>
<gene>
    <name evidence="9" type="primary">LOC109678318</name>
</gene>
<proteinExistence type="inferred from homology"/>
<sequence>MVLELYLDLLSQPCRAIYIFAKKNGIPFQLRTVELLKGQHLSDAFAQVNPLKKVPAMKDGDFTLTESVAILLYLTHKCKVPDFWYPQDLQARACVDEYLAWQHTTLRRSCLRALWHKVSLEGWEGHSPSSVWHSPCNGWVLTRTDAVWVFSSWPVPQYRCTT</sequence>
<dbReference type="GO" id="GO:0004364">
    <property type="term" value="F:glutathione transferase activity"/>
    <property type="evidence" value="ECO:0007669"/>
    <property type="project" value="UniProtKB-EC"/>
</dbReference>
<evidence type="ECO:0000256" key="6">
    <source>
        <dbReference type="ARBA" id="ARBA00022679"/>
    </source>
</evidence>
<dbReference type="PROSITE" id="PS50404">
    <property type="entry name" value="GST_NTER"/>
    <property type="match status" value="1"/>
</dbReference>
<dbReference type="Gene3D" id="3.40.30.10">
    <property type="entry name" value="Glutaredoxin"/>
    <property type="match status" value="1"/>
</dbReference>
<evidence type="ECO:0000256" key="7">
    <source>
        <dbReference type="ARBA" id="ARBA00047960"/>
    </source>
</evidence>
<dbReference type="AlphaFoldDB" id="A0A8C0WNQ1"/>
<dbReference type="PANTHER" id="PTHR43917">
    <property type="match status" value="1"/>
</dbReference>
<dbReference type="InterPro" id="IPR036249">
    <property type="entry name" value="Thioredoxin-like_sf"/>
</dbReference>
<accession>A0A8C0WNQ1</accession>
<dbReference type="SFLD" id="SFLDG00358">
    <property type="entry name" value="Main_(cytGST)"/>
    <property type="match status" value="1"/>
</dbReference>
<keyword evidence="5" id="KW-0963">Cytoplasm</keyword>
<reference evidence="9" key="1">
    <citation type="submission" date="2023-09" db="UniProtKB">
        <authorList>
            <consortium name="Ensembl"/>
        </authorList>
    </citation>
    <scope>IDENTIFICATION</scope>
</reference>
<dbReference type="InterPro" id="IPR040075">
    <property type="entry name" value="GST_N_Theta"/>
</dbReference>
<evidence type="ECO:0000313" key="9">
    <source>
        <dbReference type="Ensembl" id="ENSCCNP00000012407.1"/>
    </source>
</evidence>
<dbReference type="SUPFAM" id="SSF47616">
    <property type="entry name" value="GST C-terminal domain-like"/>
    <property type="match status" value="1"/>
</dbReference>
<comment type="subcellular location">
    <subcellularLocation>
        <location evidence="1">Cytoplasm</location>
    </subcellularLocation>
</comment>
<dbReference type="PANTHER" id="PTHR43917:SF9">
    <property type="entry name" value="GLUTATHIONE S-TRANSFERASE THETA-1"/>
    <property type="match status" value="1"/>
</dbReference>
<dbReference type="InterPro" id="IPR040079">
    <property type="entry name" value="Glutathione_S-Trfase"/>
</dbReference>
<dbReference type="InterPro" id="IPR051369">
    <property type="entry name" value="GST_Theta"/>
</dbReference>
<dbReference type="SFLD" id="SFLDS00019">
    <property type="entry name" value="Glutathione_Transferase_(cytos"/>
    <property type="match status" value="1"/>
</dbReference>
<dbReference type="GO" id="GO:0005737">
    <property type="term" value="C:cytoplasm"/>
    <property type="evidence" value="ECO:0007669"/>
    <property type="project" value="UniProtKB-SubCell"/>
</dbReference>
<evidence type="ECO:0000259" key="8">
    <source>
        <dbReference type="PROSITE" id="PS50404"/>
    </source>
</evidence>
<comment type="subunit">
    <text evidence="3">Homodimer.</text>
</comment>
<dbReference type="SUPFAM" id="SSF52833">
    <property type="entry name" value="Thioredoxin-like"/>
    <property type="match status" value="1"/>
</dbReference>